<keyword evidence="3" id="KW-0378">Hydrolase</keyword>
<dbReference type="InterPro" id="IPR045063">
    <property type="entry name" value="Dynamin_N"/>
</dbReference>
<evidence type="ECO:0000256" key="2">
    <source>
        <dbReference type="ARBA" id="ARBA00022741"/>
    </source>
</evidence>
<keyword evidence="4" id="KW-0342">GTP-binding</keyword>
<dbReference type="CDD" id="cd09912">
    <property type="entry name" value="DLP_2"/>
    <property type="match status" value="1"/>
</dbReference>
<dbReference type="KEGG" id="ahal:FTX54_008735"/>
<dbReference type="InterPro" id="IPR027094">
    <property type="entry name" value="Mitofusin_fam"/>
</dbReference>
<dbReference type="Gene3D" id="3.40.50.300">
    <property type="entry name" value="P-loop containing nucleotide triphosphate hydrolases"/>
    <property type="match status" value="2"/>
</dbReference>
<dbReference type="PANTHER" id="PTHR10465">
    <property type="entry name" value="TRANSMEMBRANE GTPASE FZO1"/>
    <property type="match status" value="1"/>
</dbReference>
<evidence type="ECO:0000256" key="4">
    <source>
        <dbReference type="ARBA" id="ARBA00023134"/>
    </source>
</evidence>
<dbReference type="SUPFAM" id="SSF52540">
    <property type="entry name" value="P-loop containing nucleoside triphosphate hydrolases"/>
    <property type="match status" value="2"/>
</dbReference>
<dbReference type="GO" id="GO:0003924">
    <property type="term" value="F:GTPase activity"/>
    <property type="evidence" value="ECO:0007669"/>
    <property type="project" value="InterPro"/>
</dbReference>
<organism evidence="8 9">
    <name type="scientific">Alkalicoccus halolimnae</name>
    <dbReference type="NCBI Taxonomy" id="1667239"/>
    <lineage>
        <taxon>Bacteria</taxon>
        <taxon>Bacillati</taxon>
        <taxon>Bacillota</taxon>
        <taxon>Bacilli</taxon>
        <taxon>Bacillales</taxon>
        <taxon>Bacillaceae</taxon>
        <taxon>Alkalicoccus</taxon>
    </lineage>
</organism>
<keyword evidence="6" id="KW-0175">Coiled coil</keyword>
<evidence type="ECO:0000256" key="3">
    <source>
        <dbReference type="ARBA" id="ARBA00022801"/>
    </source>
</evidence>
<feature type="domain" description="Dynamin N-terminal" evidence="7">
    <location>
        <begin position="614"/>
        <end position="835"/>
    </location>
</feature>
<evidence type="ECO:0000256" key="5">
    <source>
        <dbReference type="ARBA" id="ARBA00023136"/>
    </source>
</evidence>
<accession>A0A5C7FLL3</accession>
<evidence type="ECO:0000313" key="8">
    <source>
        <dbReference type="EMBL" id="WWD78528.1"/>
    </source>
</evidence>
<gene>
    <name evidence="8" type="ORF">FTX54_008735</name>
</gene>
<dbReference type="PANTHER" id="PTHR10465:SF0">
    <property type="entry name" value="SARCALUMENIN"/>
    <property type="match status" value="1"/>
</dbReference>
<dbReference type="GO" id="GO:0005525">
    <property type="term" value="F:GTP binding"/>
    <property type="evidence" value="ECO:0007669"/>
    <property type="project" value="UniProtKB-KW"/>
</dbReference>
<sequence length="1189" mass="137085">MSELSTVELTVQEQERLRKIEDKKTSGIFEIAFCGHFSAGKSTLLNALVGAEVLPTSPIPTSANIIKITKGDFGLKLIGPNGKLLHSYEGEIPWSDIKQWGKDGEQISELHIQAPLSFLSENGVIADTPGVDSTDPTHASVTAEQLYSTDAIVYVMDYNHVQSETNLHFLKQLSESGKPVFIVINQVDKHEEKEMTAEDFRSRIDEVFEEWHIHYAQFYFTSMKTPDHPLNEFDTFKKKMKAILKAGSAFTDPSQHALKRGFYEALVNRLRKERETSREEVLQKAGEEGFTQQEVEEVSSVYEKIRAASTYEEQLEDDYKSEMKRLYDNVHLFPAATTELVERYVESKQKQFKVGFVFSGKKTKEEQQKRLDQLTVEVNDNLKSQLIYFVEDYFRKVPVHQLSNEQAFLEAMKNLNITITPEWIDSHVTTKSINREYIYTLTKQMNEKIVREVKTRANELLQLYIEGMKERKAEEVQKLEQKRSQFGNLETFHEHLTALDREFQELLKEAEHFKPRAGSVKPLEDMLREITSAEDIEEETFWKDITFIPEDDEEHHASVPEHAVSVSIDDDAVQPWIESVKEWKEDLKHHPLFIEEAAALESTVDNFEKSSFTISLFGAFSAGKSSFANALLGADIMPVSPHPTTATVNTVKEPGDGFYHGEAVVHFKDRTRLSEEIHSVGRSLRQELDIDSLPKWNYRSLTKVTKQQKSSIDYLKILQKTLRERQNVIGTKEKTSIDQLAPYIADEETACLIDNVTMYYDCPLTKEGIILVDTPGVNSIHGRHTNVAFKQLEMSDAIFYLTYYNHAFSKSDQYFLQQVSAVNESFANDKLYFVINASDLASTDRELQEVKEHVSTQLSQNGFANPRLFHVSSKLALKEGSSDSSFASFEALFYKHILGELKFLGLQLIQKETDKLIHQLDHYYAYMQEEETNKQKKLSELKLKLKEEIAKAEKKSFQYVERDAFRELEQLSLYLRKRMSFVLHDYFQEAVNVSVLTADSRRDLQQQLEQALTDWAVMGEQFLRQEWEAVSIRLDHAIQRLFRKWCESYEADLQNSLGEFQFPRPSFSPAIRTSLGEILLLENMESYKHFLKNKREFFEGGLSRELKDRVVQDAMKKITAVLKEKEDEVQKVLIPAVQGITEATRGSLIQALEREQQKYEALMNKAEGDFIKEKLLKTENFPEQPFHKA</sequence>
<reference evidence="8 9" key="1">
    <citation type="submission" date="2024-01" db="EMBL/GenBank/DDBJ databases">
        <title>Complete Genome Sequence of Alkalicoccus halolimnae BZ-SZ-XJ29T, a Moderately Halophilic Bacterium Isolated from a Salt Lake.</title>
        <authorList>
            <person name="Zhao B."/>
        </authorList>
    </citation>
    <scope>NUCLEOTIDE SEQUENCE [LARGE SCALE GENOMIC DNA]</scope>
    <source>
        <strain evidence="8 9">BZ-SZ-XJ29</strain>
    </source>
</reference>
<dbReference type="GO" id="GO:0016020">
    <property type="term" value="C:membrane"/>
    <property type="evidence" value="ECO:0007669"/>
    <property type="project" value="UniProtKB-SubCell"/>
</dbReference>
<name>A0A5C7FLL3_9BACI</name>
<dbReference type="EMBL" id="CP144914">
    <property type="protein sequence ID" value="WWD78528.1"/>
    <property type="molecule type" value="Genomic_DNA"/>
</dbReference>
<proteinExistence type="predicted"/>
<dbReference type="OrthoDB" id="5477114at2"/>
<feature type="coiled-coil region" evidence="6">
    <location>
        <begin position="928"/>
        <end position="955"/>
    </location>
</feature>
<evidence type="ECO:0000259" key="7">
    <source>
        <dbReference type="Pfam" id="PF00350"/>
    </source>
</evidence>
<dbReference type="RefSeq" id="WP_147802221.1">
    <property type="nucleotide sequence ID" value="NZ_CP144914.1"/>
</dbReference>
<keyword evidence="9" id="KW-1185">Reference proteome</keyword>
<dbReference type="Proteomes" id="UP000321816">
    <property type="component" value="Chromosome"/>
</dbReference>
<evidence type="ECO:0000256" key="6">
    <source>
        <dbReference type="SAM" id="Coils"/>
    </source>
</evidence>
<feature type="domain" description="Dynamin N-terminal" evidence="7">
    <location>
        <begin position="31"/>
        <end position="186"/>
    </location>
</feature>
<protein>
    <submittedName>
        <fullName evidence="8">Dynamin family protein</fullName>
    </submittedName>
</protein>
<dbReference type="Pfam" id="PF00350">
    <property type="entry name" value="Dynamin_N"/>
    <property type="match status" value="2"/>
</dbReference>
<comment type="subcellular location">
    <subcellularLocation>
        <location evidence="1">Membrane</location>
    </subcellularLocation>
</comment>
<dbReference type="InterPro" id="IPR027417">
    <property type="entry name" value="P-loop_NTPase"/>
</dbReference>
<keyword evidence="2" id="KW-0547">Nucleotide-binding</keyword>
<evidence type="ECO:0000313" key="9">
    <source>
        <dbReference type="Proteomes" id="UP000321816"/>
    </source>
</evidence>
<dbReference type="AlphaFoldDB" id="A0A5C7FLL3"/>
<keyword evidence="5" id="KW-0472">Membrane</keyword>
<evidence type="ECO:0000256" key="1">
    <source>
        <dbReference type="ARBA" id="ARBA00004370"/>
    </source>
</evidence>